<feature type="non-terminal residue" evidence="1">
    <location>
        <position position="1"/>
    </location>
</feature>
<accession>A0ACA9RBU1</accession>
<reference evidence="1" key="1">
    <citation type="submission" date="2021-06" db="EMBL/GenBank/DDBJ databases">
        <authorList>
            <person name="Kallberg Y."/>
            <person name="Tangrot J."/>
            <person name="Rosling A."/>
        </authorList>
    </citation>
    <scope>NUCLEOTIDE SEQUENCE</scope>
    <source>
        <strain evidence="1">28 12/20/2015</strain>
    </source>
</reference>
<evidence type="ECO:0000313" key="1">
    <source>
        <dbReference type="EMBL" id="CAG8785673.1"/>
    </source>
</evidence>
<feature type="non-terminal residue" evidence="1">
    <location>
        <position position="220"/>
    </location>
</feature>
<dbReference type="EMBL" id="CAJVPW010064270">
    <property type="protein sequence ID" value="CAG8785673.1"/>
    <property type="molecule type" value="Genomic_DNA"/>
</dbReference>
<name>A0ACA9RBU1_9GLOM</name>
<keyword evidence="2" id="KW-1185">Reference proteome</keyword>
<organism evidence="1 2">
    <name type="scientific">Cetraspora pellucida</name>
    <dbReference type="NCBI Taxonomy" id="1433469"/>
    <lineage>
        <taxon>Eukaryota</taxon>
        <taxon>Fungi</taxon>
        <taxon>Fungi incertae sedis</taxon>
        <taxon>Mucoromycota</taxon>
        <taxon>Glomeromycotina</taxon>
        <taxon>Glomeromycetes</taxon>
        <taxon>Diversisporales</taxon>
        <taxon>Gigasporaceae</taxon>
        <taxon>Cetraspora</taxon>
    </lineage>
</organism>
<proteinExistence type="predicted"/>
<sequence length="220" mass="25032">KEIVQMDDANKNSKVMQVDNGGDVEDEDHEENEEIMQEVEDHEESEEIMQIDNFNKNSKVAQVDNGSDVEGEGHKEGDVESEGYDKGDEKGDNEEDDEGGKESNKGSDEDKNEDEDNDDERNIKQQCKSIILIRIVTKTSKRVNRPSKPTFLQEVSPDIINQCIILASITQDINFDKIEINLTKKIATLKNNQGEIVLEPINPIEIRKSIINIKFPKFER</sequence>
<dbReference type="Proteomes" id="UP000789366">
    <property type="component" value="Unassembled WGS sequence"/>
</dbReference>
<evidence type="ECO:0000313" key="2">
    <source>
        <dbReference type="Proteomes" id="UP000789366"/>
    </source>
</evidence>
<protein>
    <submittedName>
        <fullName evidence="1">5180_t:CDS:1</fullName>
    </submittedName>
</protein>
<gene>
    <name evidence="1" type="ORF">SPELUC_LOCUS16769</name>
</gene>
<comment type="caution">
    <text evidence="1">The sequence shown here is derived from an EMBL/GenBank/DDBJ whole genome shotgun (WGS) entry which is preliminary data.</text>
</comment>